<organism evidence="1">
    <name type="scientific">Arion vulgaris</name>
    <dbReference type="NCBI Taxonomy" id="1028688"/>
    <lineage>
        <taxon>Eukaryota</taxon>
        <taxon>Metazoa</taxon>
        <taxon>Spiralia</taxon>
        <taxon>Lophotrochozoa</taxon>
        <taxon>Mollusca</taxon>
        <taxon>Gastropoda</taxon>
        <taxon>Heterobranchia</taxon>
        <taxon>Euthyneura</taxon>
        <taxon>Panpulmonata</taxon>
        <taxon>Eupulmonata</taxon>
        <taxon>Stylommatophora</taxon>
        <taxon>Helicina</taxon>
        <taxon>Arionoidea</taxon>
        <taxon>Arionidae</taxon>
        <taxon>Arion</taxon>
    </lineage>
</organism>
<feature type="non-terminal residue" evidence="1">
    <location>
        <position position="52"/>
    </location>
</feature>
<gene>
    <name evidence="1" type="primary">ORF99315</name>
</gene>
<proteinExistence type="predicted"/>
<reference evidence="1" key="1">
    <citation type="submission" date="2014-12" db="EMBL/GenBank/DDBJ databases">
        <title>Insight into the proteome of Arion vulgaris.</title>
        <authorList>
            <person name="Aradska J."/>
            <person name="Bulat T."/>
            <person name="Smidak R."/>
            <person name="Sarate P."/>
            <person name="Gangsoo J."/>
            <person name="Sialana F."/>
            <person name="Bilban M."/>
            <person name="Lubec G."/>
        </authorList>
    </citation>
    <scope>NUCLEOTIDE SEQUENCE</scope>
    <source>
        <tissue evidence="1">Skin</tissue>
    </source>
</reference>
<evidence type="ECO:0000313" key="1">
    <source>
        <dbReference type="EMBL" id="CEK76280.1"/>
    </source>
</evidence>
<name>A0A0B7A8G3_9EUPU</name>
<dbReference type="AlphaFoldDB" id="A0A0B7A8G3"/>
<accession>A0A0B7A8G3</accession>
<sequence>MIVQLTSARNSHVNQNMSIYMIKTTLICCTRCSLDGQDRELSKVFSEAMMQS</sequence>
<protein>
    <submittedName>
        <fullName evidence="1">Uncharacterized protein</fullName>
    </submittedName>
</protein>
<dbReference type="EMBL" id="HACG01029415">
    <property type="protein sequence ID" value="CEK76280.1"/>
    <property type="molecule type" value="Transcribed_RNA"/>
</dbReference>